<proteinExistence type="predicted"/>
<name>U9T8G2_RHIID</name>
<dbReference type="EMBL" id="KI297815">
    <property type="protein sequence ID" value="ERZ99640.1"/>
    <property type="molecule type" value="Genomic_DNA"/>
</dbReference>
<reference evidence="1" key="1">
    <citation type="submission" date="2013-07" db="EMBL/GenBank/DDBJ databases">
        <title>The genome of an arbuscular mycorrhizal fungus provides insights into the evolution of the oldest plant symbiosis.</title>
        <authorList>
            <consortium name="DOE Joint Genome Institute"/>
            <person name="Tisserant E."/>
            <person name="Malbreil M."/>
            <person name="Kuo A."/>
            <person name="Kohler A."/>
            <person name="Symeonidi A."/>
            <person name="Balestrini R."/>
            <person name="Charron P."/>
            <person name="Duensing N."/>
            <person name="Frei-dit-Frey N."/>
            <person name="Gianinazzi-Pearson V."/>
            <person name="Gilbert B."/>
            <person name="Handa Y."/>
            <person name="Hijri M."/>
            <person name="Kaul R."/>
            <person name="Kawaguchi M."/>
            <person name="Krajinski F."/>
            <person name="Lammers P."/>
            <person name="Lapierre D."/>
            <person name="Masclaux F.G."/>
            <person name="Murat C."/>
            <person name="Morin E."/>
            <person name="Ndikumana S."/>
            <person name="Pagni M."/>
            <person name="Petitpierre D."/>
            <person name="Requena N."/>
            <person name="Rosikiewicz P."/>
            <person name="Riley R."/>
            <person name="Saito K."/>
            <person name="San Clemente H."/>
            <person name="Shapiro H."/>
            <person name="van Tuinen D."/>
            <person name="Becard G."/>
            <person name="Bonfante P."/>
            <person name="Paszkowski U."/>
            <person name="Shachar-Hill Y."/>
            <person name="Young J.P."/>
            <person name="Sanders I.R."/>
            <person name="Henrissat B."/>
            <person name="Rensing S.A."/>
            <person name="Grigoriev I.V."/>
            <person name="Corradi N."/>
            <person name="Roux C."/>
            <person name="Martin F."/>
        </authorList>
    </citation>
    <scope>NUCLEOTIDE SEQUENCE</scope>
    <source>
        <strain evidence="1">DAOM 197198</strain>
    </source>
</reference>
<dbReference type="VEuPathDB" id="FungiDB:RhiirFUN_025941"/>
<protein>
    <submittedName>
        <fullName evidence="1">Uncharacterized protein</fullName>
    </submittedName>
</protein>
<dbReference type="AlphaFoldDB" id="U9T8G2"/>
<accession>U9T8G2</accession>
<evidence type="ECO:0000313" key="1">
    <source>
        <dbReference type="EMBL" id="ERZ99640.1"/>
    </source>
</evidence>
<sequence length="120" mass="12776">MNLLEVVGKPVDSSYCLIKIGGTAIVTTTGQDIDLSSSIEDYVYTLDNIPVSEKIGVEIKTGIDVVEVEDLKLEVLKQTASISSDGVEAKIVGLGFKVGKLTGFSTPLGEFEINFGKMFG</sequence>
<gene>
    <name evidence="1" type="ORF">GLOINDRAFT_9301</name>
</gene>
<organism evidence="1">
    <name type="scientific">Rhizophagus irregularis (strain DAOM 181602 / DAOM 197198 / MUCL 43194)</name>
    <name type="common">Arbuscular mycorrhizal fungus</name>
    <name type="synonym">Glomus intraradices</name>
    <dbReference type="NCBI Taxonomy" id="747089"/>
    <lineage>
        <taxon>Eukaryota</taxon>
        <taxon>Fungi</taxon>
        <taxon>Fungi incertae sedis</taxon>
        <taxon>Mucoromycota</taxon>
        <taxon>Glomeromycotina</taxon>
        <taxon>Glomeromycetes</taxon>
        <taxon>Glomerales</taxon>
        <taxon>Glomeraceae</taxon>
        <taxon>Rhizophagus</taxon>
    </lineage>
</organism>
<dbReference type="HOGENOM" id="CLU_2050905_0_0_1"/>